<keyword evidence="1" id="KW-1133">Transmembrane helix</keyword>
<keyword evidence="1" id="KW-0812">Transmembrane</keyword>
<dbReference type="PATRIC" id="fig|1384056.3.peg.2012"/>
<dbReference type="Gene3D" id="3.30.70.100">
    <property type="match status" value="1"/>
</dbReference>
<evidence type="ECO:0000256" key="1">
    <source>
        <dbReference type="SAM" id="Phobius"/>
    </source>
</evidence>
<dbReference type="PROSITE" id="PS50925">
    <property type="entry name" value="BLUF"/>
    <property type="match status" value="1"/>
</dbReference>
<dbReference type="Proteomes" id="UP000029393">
    <property type="component" value="Unassembled WGS sequence"/>
</dbReference>
<name>A0A091BLJ4_9GAMM</name>
<dbReference type="GO" id="GO:0009882">
    <property type="term" value="F:blue light photoreceptor activity"/>
    <property type="evidence" value="ECO:0007669"/>
    <property type="project" value="InterPro"/>
</dbReference>
<dbReference type="InterPro" id="IPR036046">
    <property type="entry name" value="Acylphosphatase-like_dom_sf"/>
</dbReference>
<evidence type="ECO:0000313" key="4">
    <source>
        <dbReference type="Proteomes" id="UP000029393"/>
    </source>
</evidence>
<keyword evidence="1" id="KW-0472">Membrane</keyword>
<reference evidence="3 4" key="1">
    <citation type="submission" date="2013-09" db="EMBL/GenBank/DDBJ databases">
        <title>Genome sequencing of Arenimonas metalli.</title>
        <authorList>
            <person name="Chen F."/>
            <person name="Wang G."/>
        </authorList>
    </citation>
    <scope>NUCLEOTIDE SEQUENCE [LARGE SCALE GENOMIC DNA]</scope>
    <source>
        <strain evidence="3 4">CF5-1</strain>
    </source>
</reference>
<dbReference type="SMART" id="SM01034">
    <property type="entry name" value="BLUF"/>
    <property type="match status" value="1"/>
</dbReference>
<dbReference type="InterPro" id="IPR007024">
    <property type="entry name" value="BLUF_domain"/>
</dbReference>
<dbReference type="STRING" id="1384056.N787_13455"/>
<dbReference type="AlphaFoldDB" id="A0A091BLJ4"/>
<accession>A0A091BLJ4</accession>
<keyword evidence="4" id="KW-1185">Reference proteome</keyword>
<feature type="transmembrane region" description="Helical" evidence="1">
    <location>
        <begin position="166"/>
        <end position="185"/>
    </location>
</feature>
<dbReference type="GO" id="GO:0071949">
    <property type="term" value="F:FAD binding"/>
    <property type="evidence" value="ECO:0007669"/>
    <property type="project" value="InterPro"/>
</dbReference>
<dbReference type="OrthoDB" id="557705at2"/>
<dbReference type="Pfam" id="PF04940">
    <property type="entry name" value="BLUF"/>
    <property type="match status" value="1"/>
</dbReference>
<comment type="caution">
    <text evidence="3">The sequence shown here is derived from an EMBL/GenBank/DDBJ whole genome shotgun (WGS) entry which is preliminary data.</text>
</comment>
<dbReference type="SUPFAM" id="SSF54975">
    <property type="entry name" value="Acylphosphatase/BLUF domain-like"/>
    <property type="match status" value="1"/>
</dbReference>
<evidence type="ECO:0000259" key="2">
    <source>
        <dbReference type="PROSITE" id="PS50925"/>
    </source>
</evidence>
<evidence type="ECO:0000313" key="3">
    <source>
        <dbReference type="EMBL" id="KFN45195.1"/>
    </source>
</evidence>
<organism evidence="3 4">
    <name type="scientific">Arenimonas metalli CF5-1</name>
    <dbReference type="NCBI Taxonomy" id="1384056"/>
    <lineage>
        <taxon>Bacteria</taxon>
        <taxon>Pseudomonadati</taxon>
        <taxon>Pseudomonadota</taxon>
        <taxon>Gammaproteobacteria</taxon>
        <taxon>Lysobacterales</taxon>
        <taxon>Lysobacteraceae</taxon>
        <taxon>Arenimonas</taxon>
    </lineage>
</organism>
<feature type="domain" description="BLUF" evidence="2">
    <location>
        <begin position="4"/>
        <end position="101"/>
    </location>
</feature>
<gene>
    <name evidence="3" type="ORF">N787_13455</name>
</gene>
<protein>
    <recommendedName>
        <fullName evidence="2">BLUF domain-containing protein</fullName>
    </recommendedName>
</protein>
<dbReference type="eggNOG" id="COG3804">
    <property type="taxonomic scope" value="Bacteria"/>
</dbReference>
<dbReference type="RefSeq" id="WP_034213587.1">
    <property type="nucleotide sequence ID" value="NZ_AVCK01000032.1"/>
</dbReference>
<proteinExistence type="predicted"/>
<dbReference type="EMBL" id="AVCK01000032">
    <property type="protein sequence ID" value="KFN45195.1"/>
    <property type="molecule type" value="Genomic_DNA"/>
</dbReference>
<sequence length="186" mass="20281">MPSLLRLTYASRARFDDVNGSAGIHPEVARILIQSRRNNPRRGLVGALYFGDGCFFQCLEGPAAEVEALYQQLHADPRHHDLKVLAREEIARRSFASWAMKLVPNAAEVRRLMARHGRATFDPYSFDADLLASMNRLLIEGPDAKLAAEVVTPPPGAPEPALGLRYAMAVLGVVLLGVVATVAVAR</sequence>